<evidence type="ECO:0000256" key="6">
    <source>
        <dbReference type="SAM" id="Phobius"/>
    </source>
</evidence>
<feature type="transmembrane region" description="Helical" evidence="6">
    <location>
        <begin position="210"/>
        <end position="231"/>
    </location>
</feature>
<evidence type="ECO:0000256" key="4">
    <source>
        <dbReference type="ARBA" id="ARBA00023315"/>
    </source>
</evidence>
<keyword evidence="3" id="KW-0256">Endoplasmic reticulum</keyword>
<protein>
    <submittedName>
        <fullName evidence="8">Sterol O-acyltransferase 2 isoform X3</fullName>
    </submittedName>
</protein>
<dbReference type="PANTHER" id="PTHR10408">
    <property type="entry name" value="STEROL O-ACYLTRANSFERASE"/>
    <property type="match status" value="1"/>
</dbReference>
<feature type="region of interest" description="Disordered" evidence="5">
    <location>
        <begin position="445"/>
        <end position="466"/>
    </location>
</feature>
<comment type="subcellular location">
    <subcellularLocation>
        <location evidence="1">Endoplasmic reticulum membrane</location>
        <topology evidence="1">Multi-pass membrane protein</topology>
    </subcellularLocation>
</comment>
<evidence type="ECO:0000313" key="7">
    <source>
        <dbReference type="Proteomes" id="UP001652663"/>
    </source>
</evidence>
<keyword evidence="7" id="KW-1185">Reference proteome</keyword>
<sequence length="466" mass="51799">MEPRAAQVQRRERLGRQQEDRPSREGEPHSGGAECPGGVGGNAEVHRGPDLVQWTQHMQAVKTQLLEQAQGQLMELLDQAMWEAVQAYPLQDRPVPSVPPDSLRKTREPSLGKRKVFIIRKSLLDELMEVPHFRTIYHMFVAGLCVFIISTLAIDLIDEGRLMMEFDLLTFSFGQLPLALVTWVPMFLSTLLVPYQALRLWERPQSGGAWTLRVGLGCLLLAAHTVVLGILPVHVAVEYQLPPASRCVLVFEQVRLLMKSYSFLRETVPGTLWARGGEGIRAPSFSSYLYFLFCPTLIYRETYPRTPNVRWNYVAKNFAQALGCVLYACFILGRLCVPVFANMSQEPFSTRALAFLCCCSSSLPSFTVGSTPSRRCYDLETECSIGTGGTQHPSPTTTAHGTWWSMTGCTATCIKMGFGSLVAGPEARPCWACFWSQQWSMSTSSASSWDSSTPSCCCSSLSLEGH</sequence>
<evidence type="ECO:0000256" key="3">
    <source>
        <dbReference type="ARBA" id="ARBA00022824"/>
    </source>
</evidence>
<accession>A0ABM4SBF8</accession>
<dbReference type="GeneID" id="109559050"/>
<feature type="transmembrane region" description="Helical" evidence="6">
    <location>
        <begin position="177"/>
        <end position="198"/>
    </location>
</feature>
<evidence type="ECO:0000313" key="8">
    <source>
        <dbReference type="RefSeq" id="XP_070645137.1"/>
    </source>
</evidence>
<keyword evidence="6" id="KW-0472">Membrane</keyword>
<feature type="compositionally biased region" description="Low complexity" evidence="5">
    <location>
        <begin position="445"/>
        <end position="454"/>
    </location>
</feature>
<feature type="region of interest" description="Disordered" evidence="5">
    <location>
        <begin position="1"/>
        <end position="46"/>
    </location>
</feature>
<feature type="compositionally biased region" description="Basic and acidic residues" evidence="5">
    <location>
        <begin position="1"/>
        <end position="28"/>
    </location>
</feature>
<dbReference type="PANTHER" id="PTHR10408:SF10">
    <property type="entry name" value="STEROL O-ACYLTRANSFERASE 2"/>
    <property type="match status" value="1"/>
</dbReference>
<reference evidence="8" key="1">
    <citation type="submission" date="2025-08" db="UniProtKB">
        <authorList>
            <consortium name="RefSeq"/>
        </authorList>
    </citation>
    <scope>IDENTIFICATION</scope>
    <source>
        <tissue evidence="8">Blood</tissue>
    </source>
</reference>
<dbReference type="RefSeq" id="XP_070645137.1">
    <property type="nucleotide sequence ID" value="XM_070789036.1"/>
</dbReference>
<keyword evidence="2" id="KW-0808">Transferase</keyword>
<dbReference type="InterPro" id="IPR014371">
    <property type="entry name" value="Oat_ACAT_DAG_ARE"/>
</dbReference>
<proteinExistence type="predicted"/>
<organism evidence="7 8">
    <name type="scientific">Bos indicus</name>
    <name type="common">Zebu</name>
    <dbReference type="NCBI Taxonomy" id="9915"/>
    <lineage>
        <taxon>Eukaryota</taxon>
        <taxon>Metazoa</taxon>
        <taxon>Chordata</taxon>
        <taxon>Craniata</taxon>
        <taxon>Vertebrata</taxon>
        <taxon>Euteleostomi</taxon>
        <taxon>Mammalia</taxon>
        <taxon>Eutheria</taxon>
        <taxon>Laurasiatheria</taxon>
        <taxon>Artiodactyla</taxon>
        <taxon>Ruminantia</taxon>
        <taxon>Pecora</taxon>
        <taxon>Bovidae</taxon>
        <taxon>Bovinae</taxon>
        <taxon>Bos</taxon>
    </lineage>
</organism>
<dbReference type="Proteomes" id="UP001652663">
    <property type="component" value="Chromosome 5"/>
</dbReference>
<evidence type="ECO:0000256" key="5">
    <source>
        <dbReference type="SAM" id="MobiDB-lite"/>
    </source>
</evidence>
<keyword evidence="6" id="KW-0812">Transmembrane</keyword>
<evidence type="ECO:0000256" key="2">
    <source>
        <dbReference type="ARBA" id="ARBA00022679"/>
    </source>
</evidence>
<feature type="transmembrane region" description="Helical" evidence="6">
    <location>
        <begin position="136"/>
        <end position="157"/>
    </location>
</feature>
<gene>
    <name evidence="8" type="primary">SOAT2</name>
</gene>
<keyword evidence="4" id="KW-0012">Acyltransferase</keyword>
<evidence type="ECO:0000256" key="1">
    <source>
        <dbReference type="ARBA" id="ARBA00004477"/>
    </source>
</evidence>
<name>A0ABM4SBF8_BOSIN</name>
<keyword evidence="6" id="KW-1133">Transmembrane helix</keyword>